<keyword evidence="8" id="KW-0479">Metal-binding</keyword>
<dbReference type="InterPro" id="IPR000445">
    <property type="entry name" value="HhH_motif"/>
</dbReference>
<dbReference type="GO" id="GO:0035485">
    <property type="term" value="F:adenine/guanine mispair binding"/>
    <property type="evidence" value="ECO:0007669"/>
    <property type="project" value="TreeGrafter"/>
</dbReference>
<evidence type="ECO:0000313" key="17">
    <source>
        <dbReference type="Proteomes" id="UP000812270"/>
    </source>
</evidence>
<comment type="catalytic activity">
    <reaction evidence="1">
        <text>Hydrolyzes free adenine bases from 7,8-dihydro-8-oxoguanine:adenine mismatched double-stranded DNA, leaving an apurinic site.</text>
        <dbReference type="EC" id="3.2.2.31"/>
    </reaction>
</comment>
<evidence type="ECO:0000256" key="8">
    <source>
        <dbReference type="ARBA" id="ARBA00022723"/>
    </source>
</evidence>
<evidence type="ECO:0000256" key="14">
    <source>
        <dbReference type="ARBA" id="ARBA00023295"/>
    </source>
</evidence>
<comment type="cofactor">
    <cofactor evidence="2">
        <name>[4Fe-4S] cluster</name>
        <dbReference type="ChEBI" id="CHEBI:49883"/>
    </cofactor>
</comment>
<dbReference type="GO" id="GO:0034039">
    <property type="term" value="F:8-oxo-7,8-dihydroguanine DNA N-glycosylase activity"/>
    <property type="evidence" value="ECO:0007669"/>
    <property type="project" value="TreeGrafter"/>
</dbReference>
<dbReference type="EC" id="3.2.2.31" evidence="5"/>
<evidence type="ECO:0000256" key="9">
    <source>
        <dbReference type="ARBA" id="ARBA00022763"/>
    </source>
</evidence>
<dbReference type="NCBIfam" id="TIGR01084">
    <property type="entry name" value="mutY"/>
    <property type="match status" value="1"/>
</dbReference>
<evidence type="ECO:0000256" key="2">
    <source>
        <dbReference type="ARBA" id="ARBA00001966"/>
    </source>
</evidence>
<name>A0A9E2SAZ6_9BACT</name>
<evidence type="ECO:0000256" key="10">
    <source>
        <dbReference type="ARBA" id="ARBA00022801"/>
    </source>
</evidence>
<dbReference type="CDD" id="cd03431">
    <property type="entry name" value="NUDIX_DNA_Glycosylase_C-MutY"/>
    <property type="match status" value="1"/>
</dbReference>
<dbReference type="AlphaFoldDB" id="A0A9E2SAZ6"/>
<dbReference type="GO" id="GO:0006284">
    <property type="term" value="P:base-excision repair"/>
    <property type="evidence" value="ECO:0007669"/>
    <property type="project" value="InterPro"/>
</dbReference>
<evidence type="ECO:0000256" key="6">
    <source>
        <dbReference type="ARBA" id="ARBA00022023"/>
    </source>
</evidence>
<reference evidence="16" key="1">
    <citation type="submission" date="2021-06" db="EMBL/GenBank/DDBJ databases">
        <authorList>
            <person name="Huq M.A."/>
        </authorList>
    </citation>
    <scope>NUCLEOTIDE SEQUENCE</scope>
    <source>
        <strain evidence="16">MAH-26</strain>
    </source>
</reference>
<dbReference type="EMBL" id="JAHSPG010000002">
    <property type="protein sequence ID" value="MBV4356560.1"/>
    <property type="molecule type" value="Genomic_DNA"/>
</dbReference>
<dbReference type="PANTHER" id="PTHR42944:SF1">
    <property type="entry name" value="ADENINE DNA GLYCOSYLASE"/>
    <property type="match status" value="1"/>
</dbReference>
<sequence length="352" mass="40611">MNFDFTQKMMVWNHTENNRSMPWKGEKDPYKIWLSEIILQQTRVEQGLAYYNKFIETFPTVKKLANAPEEKVFKLWEGLGYYSRCKNLIASAKIIDSVYKGRFPDTYENILALKGIGPYTAAAIASFAFNLPYAVVDGNVLRVLSRYFGISTPIDSTTGKKLYNQLADSLLDKENPGVYNQAIMDFGAVVCKPQNPLCGACPQKQECRAFQQAWVNDLPVKEKVLKKKTRYMYYFAISVNGKTFVKKREAKDIWQNLHEFVLHEHDEPIDWTKKNLKEAVKSFIDKPFQLQEISTIVKQQLTHQLIIGQIIKITVQTPIDIPGYDLLPDKEIKKLAFPKFINTLMQQEAVLF</sequence>
<keyword evidence="14" id="KW-0326">Glycosidase</keyword>
<dbReference type="GO" id="GO:0046872">
    <property type="term" value="F:metal ion binding"/>
    <property type="evidence" value="ECO:0007669"/>
    <property type="project" value="UniProtKB-KW"/>
</dbReference>
<dbReference type="InterPro" id="IPR004035">
    <property type="entry name" value="Endouclease-III_FeS-bd_BS"/>
</dbReference>
<keyword evidence="7" id="KW-0004">4Fe-4S</keyword>
<comment type="similarity">
    <text evidence="4">Belongs to the Nth/MutY family.</text>
</comment>
<evidence type="ECO:0000259" key="15">
    <source>
        <dbReference type="SMART" id="SM00478"/>
    </source>
</evidence>
<dbReference type="Pfam" id="PF00730">
    <property type="entry name" value="HhH-GPD"/>
    <property type="match status" value="1"/>
</dbReference>
<dbReference type="GO" id="GO:0006298">
    <property type="term" value="P:mismatch repair"/>
    <property type="evidence" value="ECO:0007669"/>
    <property type="project" value="TreeGrafter"/>
</dbReference>
<dbReference type="Pfam" id="PF00633">
    <property type="entry name" value="HHH"/>
    <property type="match status" value="1"/>
</dbReference>
<keyword evidence="13" id="KW-0234">DNA repair</keyword>
<dbReference type="SMART" id="SM00478">
    <property type="entry name" value="ENDO3c"/>
    <property type="match status" value="1"/>
</dbReference>
<evidence type="ECO:0000313" key="16">
    <source>
        <dbReference type="EMBL" id="MBV4356560.1"/>
    </source>
</evidence>
<keyword evidence="11" id="KW-0408">Iron</keyword>
<dbReference type="GO" id="GO:0032357">
    <property type="term" value="F:oxidized purine DNA binding"/>
    <property type="evidence" value="ECO:0007669"/>
    <property type="project" value="TreeGrafter"/>
</dbReference>
<dbReference type="InterPro" id="IPR029119">
    <property type="entry name" value="MutY_C"/>
</dbReference>
<dbReference type="CDD" id="cd00056">
    <property type="entry name" value="ENDO3c"/>
    <property type="match status" value="1"/>
</dbReference>
<keyword evidence="12" id="KW-0411">Iron-sulfur</keyword>
<dbReference type="RefSeq" id="WP_217790189.1">
    <property type="nucleotide sequence ID" value="NZ_JAHSPG010000002.1"/>
</dbReference>
<evidence type="ECO:0000256" key="12">
    <source>
        <dbReference type="ARBA" id="ARBA00023014"/>
    </source>
</evidence>
<dbReference type="SMART" id="SM00525">
    <property type="entry name" value="FES"/>
    <property type="match status" value="1"/>
</dbReference>
<accession>A0A9E2SAZ6</accession>
<dbReference type="PROSITE" id="PS00764">
    <property type="entry name" value="ENDONUCLEASE_III_1"/>
    <property type="match status" value="1"/>
</dbReference>
<evidence type="ECO:0000256" key="4">
    <source>
        <dbReference type="ARBA" id="ARBA00008343"/>
    </source>
</evidence>
<dbReference type="InterPro" id="IPR003651">
    <property type="entry name" value="Endonuclease3_FeS-loop_motif"/>
</dbReference>
<dbReference type="GO" id="GO:0000701">
    <property type="term" value="F:purine-specific mismatch base pair DNA N-glycosylase activity"/>
    <property type="evidence" value="ECO:0007669"/>
    <property type="project" value="UniProtKB-EC"/>
</dbReference>
<evidence type="ECO:0000256" key="3">
    <source>
        <dbReference type="ARBA" id="ARBA00002933"/>
    </source>
</evidence>
<proteinExistence type="inferred from homology"/>
<evidence type="ECO:0000256" key="5">
    <source>
        <dbReference type="ARBA" id="ARBA00012045"/>
    </source>
</evidence>
<protein>
    <recommendedName>
        <fullName evidence="6">Adenine DNA glycosylase</fullName>
        <ecNumber evidence="5">3.2.2.31</ecNumber>
    </recommendedName>
</protein>
<dbReference type="InterPro" id="IPR003265">
    <property type="entry name" value="HhH-GPD_domain"/>
</dbReference>
<organism evidence="16 17">
    <name type="scientific">Pinibacter aurantiacus</name>
    <dbReference type="NCBI Taxonomy" id="2851599"/>
    <lineage>
        <taxon>Bacteria</taxon>
        <taxon>Pseudomonadati</taxon>
        <taxon>Bacteroidota</taxon>
        <taxon>Chitinophagia</taxon>
        <taxon>Chitinophagales</taxon>
        <taxon>Chitinophagaceae</taxon>
        <taxon>Pinibacter</taxon>
    </lineage>
</organism>
<evidence type="ECO:0000256" key="1">
    <source>
        <dbReference type="ARBA" id="ARBA00000843"/>
    </source>
</evidence>
<dbReference type="GO" id="GO:0051539">
    <property type="term" value="F:4 iron, 4 sulfur cluster binding"/>
    <property type="evidence" value="ECO:0007669"/>
    <property type="project" value="UniProtKB-KW"/>
</dbReference>
<dbReference type="InterPro" id="IPR044298">
    <property type="entry name" value="MIG/MutY"/>
</dbReference>
<keyword evidence="9" id="KW-0227">DNA damage</keyword>
<keyword evidence="17" id="KW-1185">Reference proteome</keyword>
<dbReference type="PANTHER" id="PTHR42944">
    <property type="entry name" value="ADENINE DNA GLYCOSYLASE"/>
    <property type="match status" value="1"/>
</dbReference>
<keyword evidence="10" id="KW-0378">Hydrolase</keyword>
<dbReference type="InterPro" id="IPR005760">
    <property type="entry name" value="A/G_AdeGlyc_MutY"/>
</dbReference>
<comment type="caution">
    <text evidence="16">The sequence shown here is derived from an EMBL/GenBank/DDBJ whole genome shotgun (WGS) entry which is preliminary data.</text>
</comment>
<evidence type="ECO:0000256" key="7">
    <source>
        <dbReference type="ARBA" id="ARBA00022485"/>
    </source>
</evidence>
<comment type="function">
    <text evidence="3">Adenine glycosylase active on G-A mispairs. MutY also corrects error-prone DNA synthesis past GO lesions which are due to the oxidatively damaged form of guanine: 7,8-dihydro-8-oxoguanine (8-oxo-dGTP).</text>
</comment>
<evidence type="ECO:0000256" key="11">
    <source>
        <dbReference type="ARBA" id="ARBA00023004"/>
    </source>
</evidence>
<feature type="domain" description="HhH-GPD" evidence="15">
    <location>
        <begin position="38"/>
        <end position="189"/>
    </location>
</feature>
<evidence type="ECO:0000256" key="13">
    <source>
        <dbReference type="ARBA" id="ARBA00023204"/>
    </source>
</evidence>
<gene>
    <name evidence="16" type="primary">mutY</name>
    <name evidence="16" type="ORF">KTO63_05315</name>
</gene>
<dbReference type="Proteomes" id="UP000812270">
    <property type="component" value="Unassembled WGS sequence"/>
</dbReference>
<dbReference type="FunFam" id="1.10.340.30:FF:000002">
    <property type="entry name" value="Adenine DNA glycosylase"/>
    <property type="match status" value="1"/>
</dbReference>